<dbReference type="AlphaFoldDB" id="C6XEP9"/>
<keyword evidence="5" id="KW-1185">Reference proteome</keyword>
<geneLocation type="plasmid" evidence="4 5">
    <name>pMsip01</name>
</geneLocation>
<evidence type="ECO:0000259" key="3">
    <source>
        <dbReference type="Pfam" id="PF18974"/>
    </source>
</evidence>
<dbReference type="HOGENOM" id="CLU_006100_0_0_4"/>
<feature type="domain" description="DUF5710" evidence="3">
    <location>
        <begin position="305"/>
        <end position="346"/>
    </location>
</feature>
<feature type="domain" description="Polyvalent protein metallopeptidase" evidence="2">
    <location>
        <begin position="147"/>
        <end position="271"/>
    </location>
</feature>
<feature type="domain" description="N-terminal" evidence="1">
    <location>
        <begin position="4"/>
        <end position="124"/>
    </location>
</feature>
<dbReference type="Proteomes" id="UP000002743">
    <property type="component" value="Plasmid pMsip01"/>
</dbReference>
<evidence type="ECO:0000259" key="1">
    <source>
        <dbReference type="Pfam" id="PF08401"/>
    </source>
</evidence>
<reference evidence="5" key="1">
    <citation type="submission" date="2009-07" db="EMBL/GenBank/DDBJ databases">
        <title>Complete sequence of plasmid 1 of Methylovorus sp. SIP3-4.</title>
        <authorList>
            <consortium name="US DOE Joint Genome Institute"/>
            <person name="Lucas S."/>
            <person name="Copeland A."/>
            <person name="Lapidus A."/>
            <person name="Glavina del Rio T."/>
            <person name="Tice H."/>
            <person name="Bruce D."/>
            <person name="Goodwin L."/>
            <person name="Pitluck S."/>
            <person name="Clum A."/>
            <person name="Larimer F."/>
            <person name="Land M."/>
            <person name="Hauser L."/>
            <person name="Kyrpides N."/>
            <person name="Mikhailova N."/>
            <person name="Kayluzhnaya M."/>
            <person name="Chistoserdova L."/>
        </authorList>
    </citation>
    <scope>NUCLEOTIDE SEQUENCE [LARGE SCALE GENOMIC DNA]</scope>
    <source>
        <strain evidence="5">SIP3-4</strain>
        <plasmid evidence="5">pMsip01</plasmid>
    </source>
</reference>
<dbReference type="EMBL" id="CP001675">
    <property type="protein sequence ID" value="ACT52106.1"/>
    <property type="molecule type" value="Genomic_DNA"/>
</dbReference>
<dbReference type="KEGG" id="mei:Msip34_2882"/>
<dbReference type="Pfam" id="PF18818">
    <property type="entry name" value="MPTase-PolyVal"/>
    <property type="match status" value="1"/>
</dbReference>
<evidence type="ECO:0000259" key="2">
    <source>
        <dbReference type="Pfam" id="PF18818"/>
    </source>
</evidence>
<dbReference type="InterPro" id="IPR013610">
    <property type="entry name" value="ArdC_N"/>
</dbReference>
<evidence type="ECO:0000313" key="4">
    <source>
        <dbReference type="EMBL" id="ACT52106.1"/>
    </source>
</evidence>
<name>C6XEP9_METGS</name>
<dbReference type="InterPro" id="IPR041459">
    <property type="entry name" value="MPTase-PolyVal"/>
</dbReference>
<dbReference type="Pfam" id="PF18974">
    <property type="entry name" value="DUF5710"/>
    <property type="match status" value="1"/>
</dbReference>
<dbReference type="GO" id="GO:0003697">
    <property type="term" value="F:single-stranded DNA binding"/>
    <property type="evidence" value="ECO:0007669"/>
    <property type="project" value="InterPro"/>
</dbReference>
<dbReference type="CDD" id="cd01029">
    <property type="entry name" value="TOPRIM_primases"/>
    <property type="match status" value="1"/>
</dbReference>
<dbReference type="InterPro" id="IPR034154">
    <property type="entry name" value="TOPRIM_DnaG/twinkle"/>
</dbReference>
<dbReference type="Pfam" id="PF08401">
    <property type="entry name" value="ArdcN"/>
    <property type="match status" value="1"/>
</dbReference>
<dbReference type="InterPro" id="IPR043764">
    <property type="entry name" value="DUF5710"/>
</dbReference>
<proteinExistence type="predicted"/>
<sequence>MADNDYRQELTNRIIEALEAGTAPWQKPWDGSVGSFFPLNPTTGKQYRGGNALWLMLQGYEDPRWCTFNQANEMGWKIRKGSKATYIEYWKWSDTVKEFDEEAGEEVDVTLRRERPTVFYAKVFNLSQMENVPELARVQPAWDALEMAEHALAKSEARIFHDQMDKAFYSPGLDEIHMPPRPAFPDASRYYSTALHELGHWTGHESRLGRNLGNGFGSPEYAKEELRAELASLFLSDRLGIPFDFEQHAAYVGSWIKALQEDKHEIFKAARDAEKIVTHVMDLALSKTVEIEKEVLQEKSMAKSRIYLHVPFAERGEAKALGARWDKDVKAWYAPSGKDIRNFSKWENPRDQRVALQEFESACREAGLLLDGPPVMDGKWHYVPVEGGRKKELQGSYKGTLDGSPNGYIKNLYDDSRSRGWKFQTVGVDAEKVAALERSARDHAAKRDAEDQAEKELIARSAAAYVHKLPDFNSTDQHAYLLKQKVPGYGLKKDGDLLVLPMQDINGKIWSYQTIKPEGEKKYKYGGKKTGCFHLIGELQSDKPVLIMEGYATGASAYLATGIPVAVAFDSGNLLEVARAIKQSGRAGEVHIGGDDDRFLRCTVGWSPKGKYFHSNPGVNEGALPNSGRVKAEEAAAAVGGKAIFPKFGSADFTGTDFNDLHKREGLRAVRDQLSLLLQKENVLIL</sequence>
<accession>C6XEP9</accession>
<evidence type="ECO:0000313" key="5">
    <source>
        <dbReference type="Proteomes" id="UP000002743"/>
    </source>
</evidence>
<dbReference type="RefSeq" id="WP_012777704.1">
    <property type="nucleotide sequence ID" value="NC_012970.1"/>
</dbReference>
<keyword evidence="4" id="KW-0614">Plasmid</keyword>
<gene>
    <name evidence="4" type="ordered locus">Msip34_2882</name>
</gene>
<protein>
    <recommendedName>
        <fullName evidence="6">Toprim domain-containing protein</fullName>
    </recommendedName>
</protein>
<organism evidence="4 5">
    <name type="scientific">Methylovorus glucosotrophus (strain SIP3-4)</name>
    <dbReference type="NCBI Taxonomy" id="582744"/>
    <lineage>
        <taxon>Bacteria</taxon>
        <taxon>Pseudomonadati</taxon>
        <taxon>Pseudomonadota</taxon>
        <taxon>Betaproteobacteria</taxon>
        <taxon>Nitrosomonadales</taxon>
        <taxon>Methylophilaceae</taxon>
        <taxon>Methylovorus</taxon>
    </lineage>
</organism>
<reference evidence="4 5" key="2">
    <citation type="journal article" date="2011" name="J. Bacteriol.">
        <title>Genomes of three methylotrophs from a single niche uncover genetic and metabolic divergence of Methylophilaceae.</title>
        <authorList>
            <person name="Lapidus A."/>
            <person name="Clum A."/>
            <person name="Labutti K."/>
            <person name="Kaluzhnaya M.G."/>
            <person name="Lim S."/>
            <person name="Beck D.A."/>
            <person name="Glavina Del Rio T."/>
            <person name="Nolan M."/>
            <person name="Mavromatis K."/>
            <person name="Huntemann M."/>
            <person name="Lucas S."/>
            <person name="Lidstrom M.E."/>
            <person name="Ivanova N."/>
            <person name="Chistoserdova L."/>
        </authorList>
    </citation>
    <scope>NUCLEOTIDE SEQUENCE [LARGE SCALE GENOMIC DNA]</scope>
    <source>
        <strain evidence="4 5">SIP3-4</strain>
        <plasmid evidence="4 5">pMsip01</plasmid>
    </source>
</reference>
<evidence type="ECO:0008006" key="6">
    <source>
        <dbReference type="Google" id="ProtNLM"/>
    </source>
</evidence>